<dbReference type="InterPro" id="IPR003018">
    <property type="entry name" value="GAF"/>
</dbReference>
<dbReference type="PROSITE" id="PS50887">
    <property type="entry name" value="GGDEF"/>
    <property type="match status" value="1"/>
</dbReference>
<evidence type="ECO:0000313" key="4">
    <source>
        <dbReference type="Proteomes" id="UP000219215"/>
    </source>
</evidence>
<dbReference type="FunFam" id="3.30.70.270:FF:000001">
    <property type="entry name" value="Diguanylate cyclase domain protein"/>
    <property type="match status" value="1"/>
</dbReference>
<dbReference type="InterPro" id="IPR035965">
    <property type="entry name" value="PAS-like_dom_sf"/>
</dbReference>
<dbReference type="RefSeq" id="WP_097012334.1">
    <property type="nucleotide sequence ID" value="NZ_LT907975.1"/>
</dbReference>
<gene>
    <name evidence="3" type="ORF">DPRO_2563</name>
</gene>
<accession>A0A2C8FBP9</accession>
<dbReference type="SUPFAM" id="SSF55073">
    <property type="entry name" value="Nucleotide cyclase"/>
    <property type="match status" value="1"/>
</dbReference>
<dbReference type="PROSITE" id="PS50113">
    <property type="entry name" value="PAC"/>
    <property type="match status" value="1"/>
</dbReference>
<dbReference type="InterPro" id="IPR013655">
    <property type="entry name" value="PAS_fold_3"/>
</dbReference>
<proteinExistence type="predicted"/>
<organism evidence="3 4">
    <name type="scientific">Pseudodesulfovibrio profundus</name>
    <dbReference type="NCBI Taxonomy" id="57320"/>
    <lineage>
        <taxon>Bacteria</taxon>
        <taxon>Pseudomonadati</taxon>
        <taxon>Thermodesulfobacteriota</taxon>
        <taxon>Desulfovibrionia</taxon>
        <taxon>Desulfovibrionales</taxon>
        <taxon>Desulfovibrionaceae</taxon>
    </lineage>
</organism>
<sequence length="498" mass="56046">MGLETGKCDVLGVDYGVGTHAGILSAIARSAEELASGLGWPGGVNSLLESLGRATGVSRVWIFQTVKLTSSHITQNYTFEWASDPKYKQIGMSMFNMFTTSIDQPEYRDMVQSRKQGGWQKVVTEQLSDGWLRDYLVGQNIKSMLTLPVMVEGAWWGTLGFDDCERDYDWSDEEISLLRTAGYLISNAVLTDRLSAKRKQFSILKEITDSHAWSYDFNSGQVWCSQELIHSVPMPMDGILLSLHEALRMIHPNDRRPFIKAVRDYVEGREEGLRQDVRVYSDCGEARWMEFIGNLRKDSKGQPEQLAGIAVDITARKEDEARLLAEASTDPLTGVTNRREFERLFQHHFEEARQNNSSFALLLVDIDYFKGLNDKFGHTVGDNVLWYFTEICGSILRSQDVIARLGGDEFAILLPDVMLKTARNIGERIRRYVVSKPYSTEGRRVFMTVSVGVALCCSNYASTEEVMQSADKALYSAKKSGRNCLVSTADPQYIEGGF</sequence>
<dbReference type="Proteomes" id="UP000219215">
    <property type="component" value="Chromosome DPRO"/>
</dbReference>
<dbReference type="InterPro" id="IPR043128">
    <property type="entry name" value="Rev_trsase/Diguanyl_cyclase"/>
</dbReference>
<dbReference type="InterPro" id="IPR000014">
    <property type="entry name" value="PAS"/>
</dbReference>
<dbReference type="InterPro" id="IPR029787">
    <property type="entry name" value="Nucleotide_cyclase"/>
</dbReference>
<dbReference type="Pfam" id="PF00990">
    <property type="entry name" value="GGDEF"/>
    <property type="match status" value="1"/>
</dbReference>
<dbReference type="NCBIfam" id="TIGR00254">
    <property type="entry name" value="GGDEF"/>
    <property type="match status" value="1"/>
</dbReference>
<feature type="domain" description="PAC" evidence="1">
    <location>
        <begin position="273"/>
        <end position="325"/>
    </location>
</feature>
<keyword evidence="4" id="KW-1185">Reference proteome</keyword>
<dbReference type="Pfam" id="PF08447">
    <property type="entry name" value="PAS_3"/>
    <property type="match status" value="1"/>
</dbReference>
<dbReference type="CDD" id="cd01949">
    <property type="entry name" value="GGDEF"/>
    <property type="match status" value="1"/>
</dbReference>
<dbReference type="EMBL" id="LT907975">
    <property type="protein sequence ID" value="SOB59472.1"/>
    <property type="molecule type" value="Genomic_DNA"/>
</dbReference>
<dbReference type="NCBIfam" id="TIGR00229">
    <property type="entry name" value="sensory_box"/>
    <property type="match status" value="1"/>
</dbReference>
<evidence type="ECO:0000259" key="2">
    <source>
        <dbReference type="PROSITE" id="PS50887"/>
    </source>
</evidence>
<dbReference type="InterPro" id="IPR000160">
    <property type="entry name" value="GGDEF_dom"/>
</dbReference>
<dbReference type="SUPFAM" id="SSF55781">
    <property type="entry name" value="GAF domain-like"/>
    <property type="match status" value="1"/>
</dbReference>
<evidence type="ECO:0000313" key="3">
    <source>
        <dbReference type="EMBL" id="SOB59472.1"/>
    </source>
</evidence>
<dbReference type="SMART" id="SM00267">
    <property type="entry name" value="GGDEF"/>
    <property type="match status" value="1"/>
</dbReference>
<dbReference type="SUPFAM" id="SSF55785">
    <property type="entry name" value="PYP-like sensor domain (PAS domain)"/>
    <property type="match status" value="1"/>
</dbReference>
<dbReference type="Gene3D" id="3.30.450.40">
    <property type="match status" value="1"/>
</dbReference>
<dbReference type="SMART" id="SM00065">
    <property type="entry name" value="GAF"/>
    <property type="match status" value="1"/>
</dbReference>
<protein>
    <submittedName>
        <fullName evidence="3">Diguanylate cyclase with PAS/PAC and GAF sensors</fullName>
    </submittedName>
</protein>
<name>A0A2C8FBP9_9BACT</name>
<reference evidence="4" key="1">
    <citation type="submission" date="2017-09" db="EMBL/GenBank/DDBJ databases">
        <authorList>
            <person name="Regsiter A."/>
            <person name="William W."/>
        </authorList>
    </citation>
    <scope>NUCLEOTIDE SEQUENCE [LARGE SCALE GENOMIC DNA]</scope>
    <source>
        <strain evidence="4">500-1</strain>
    </source>
</reference>
<dbReference type="Gene3D" id="3.30.450.20">
    <property type="entry name" value="PAS domain"/>
    <property type="match status" value="1"/>
</dbReference>
<dbReference type="InterPro" id="IPR052163">
    <property type="entry name" value="DGC-Regulatory_Protein"/>
</dbReference>
<dbReference type="Gene3D" id="3.30.70.270">
    <property type="match status" value="1"/>
</dbReference>
<dbReference type="GO" id="GO:0003824">
    <property type="term" value="F:catalytic activity"/>
    <property type="evidence" value="ECO:0007669"/>
    <property type="project" value="UniProtKB-ARBA"/>
</dbReference>
<feature type="domain" description="GGDEF" evidence="2">
    <location>
        <begin position="357"/>
        <end position="490"/>
    </location>
</feature>
<dbReference type="PANTHER" id="PTHR46663:SF4">
    <property type="entry name" value="DIGUANYLATE CYCLASE DGCT-RELATED"/>
    <property type="match status" value="1"/>
</dbReference>
<dbReference type="InterPro" id="IPR029016">
    <property type="entry name" value="GAF-like_dom_sf"/>
</dbReference>
<dbReference type="Pfam" id="PF01590">
    <property type="entry name" value="GAF"/>
    <property type="match status" value="1"/>
</dbReference>
<evidence type="ECO:0000259" key="1">
    <source>
        <dbReference type="PROSITE" id="PS50113"/>
    </source>
</evidence>
<dbReference type="AlphaFoldDB" id="A0A2C8FBP9"/>
<dbReference type="InterPro" id="IPR000700">
    <property type="entry name" value="PAS-assoc_C"/>
</dbReference>
<dbReference type="PANTHER" id="PTHR46663">
    <property type="entry name" value="DIGUANYLATE CYCLASE DGCT-RELATED"/>
    <property type="match status" value="1"/>
</dbReference>
<dbReference type="OrthoDB" id="9812260at2"/>
<dbReference type="KEGG" id="pprf:DPRO_2563"/>